<dbReference type="Gene3D" id="1.20.5.4130">
    <property type="match status" value="1"/>
</dbReference>
<dbReference type="InterPro" id="IPR038005">
    <property type="entry name" value="RX-like_CC"/>
</dbReference>
<keyword evidence="3" id="KW-0677">Repeat</keyword>
<evidence type="ECO:0000256" key="5">
    <source>
        <dbReference type="ARBA" id="ARBA00022821"/>
    </source>
</evidence>
<evidence type="ECO:0000256" key="2">
    <source>
        <dbReference type="ARBA" id="ARBA00022614"/>
    </source>
</evidence>
<evidence type="ECO:0000259" key="7">
    <source>
        <dbReference type="Pfam" id="PF18052"/>
    </source>
</evidence>
<evidence type="ECO:0000313" key="9">
    <source>
        <dbReference type="Proteomes" id="UP000479710"/>
    </source>
</evidence>
<feature type="domain" description="Disease resistance N-terminal" evidence="7">
    <location>
        <begin position="9"/>
        <end position="95"/>
    </location>
</feature>
<dbReference type="GO" id="GO:0043531">
    <property type="term" value="F:ADP binding"/>
    <property type="evidence" value="ECO:0007669"/>
    <property type="project" value="InterPro"/>
</dbReference>
<dbReference type="EMBL" id="SPHZ02000009">
    <property type="protein sequence ID" value="KAF0899603.1"/>
    <property type="molecule type" value="Genomic_DNA"/>
</dbReference>
<evidence type="ECO:0008006" key="10">
    <source>
        <dbReference type="Google" id="ProtNLM"/>
    </source>
</evidence>
<name>A0A6G1CJ07_9ORYZ</name>
<comment type="caution">
    <text evidence="8">The sequence shown here is derived from an EMBL/GenBank/DDBJ whole genome shotgun (WGS) entry which is preliminary data.</text>
</comment>
<dbReference type="PANTHER" id="PTHR19338">
    <property type="entry name" value="TRANSLOCASE OF INNER MITOCHONDRIAL MEMBRANE 13 HOMOLOG"/>
    <property type="match status" value="1"/>
</dbReference>
<dbReference type="SUPFAM" id="SSF52540">
    <property type="entry name" value="P-loop containing nucleoside triphosphate hydrolases"/>
    <property type="match status" value="1"/>
</dbReference>
<dbReference type="InterPro" id="IPR041118">
    <property type="entry name" value="Rx_N"/>
</dbReference>
<dbReference type="InterPro" id="IPR002182">
    <property type="entry name" value="NB-ARC"/>
</dbReference>
<dbReference type="GO" id="GO:0006952">
    <property type="term" value="P:defense response"/>
    <property type="evidence" value="ECO:0007669"/>
    <property type="project" value="UniProtKB-KW"/>
</dbReference>
<dbReference type="Pfam" id="PF18052">
    <property type="entry name" value="Rx_N"/>
    <property type="match status" value="1"/>
</dbReference>
<proteinExistence type="inferred from homology"/>
<feature type="domain" description="NB-ARC" evidence="6">
    <location>
        <begin position="189"/>
        <end position="272"/>
    </location>
</feature>
<evidence type="ECO:0000313" key="8">
    <source>
        <dbReference type="EMBL" id="KAF0899603.1"/>
    </source>
</evidence>
<dbReference type="InterPro" id="IPR027417">
    <property type="entry name" value="P-loop_NTPase"/>
</dbReference>
<dbReference type="Pfam" id="PF00931">
    <property type="entry name" value="NB-ARC"/>
    <property type="match status" value="1"/>
</dbReference>
<keyword evidence="9" id="KW-1185">Reference proteome</keyword>
<evidence type="ECO:0000256" key="4">
    <source>
        <dbReference type="ARBA" id="ARBA00022741"/>
    </source>
</evidence>
<accession>A0A6G1CJ07</accession>
<dbReference type="CDD" id="cd14798">
    <property type="entry name" value="RX-CC_like"/>
    <property type="match status" value="1"/>
</dbReference>
<protein>
    <recommendedName>
        <fullName evidence="10">Rx N-terminal domain-containing protein</fullName>
    </recommendedName>
</protein>
<dbReference type="Proteomes" id="UP000479710">
    <property type="component" value="Unassembled WGS sequence"/>
</dbReference>
<keyword evidence="2" id="KW-0433">Leucine-rich repeat</keyword>
<evidence type="ECO:0000256" key="3">
    <source>
        <dbReference type="ARBA" id="ARBA00022737"/>
    </source>
</evidence>
<dbReference type="PANTHER" id="PTHR19338:SF65">
    <property type="entry name" value="OS06G0163900 PROTEIN"/>
    <property type="match status" value="1"/>
</dbReference>
<dbReference type="AlphaFoldDB" id="A0A6G1CJ07"/>
<dbReference type="Gene3D" id="3.40.50.300">
    <property type="entry name" value="P-loop containing nucleotide triphosphate hydrolases"/>
    <property type="match status" value="1"/>
</dbReference>
<evidence type="ECO:0000259" key="6">
    <source>
        <dbReference type="Pfam" id="PF00931"/>
    </source>
</evidence>
<dbReference type="OrthoDB" id="673289at2759"/>
<reference evidence="8 9" key="1">
    <citation type="submission" date="2019-11" db="EMBL/GenBank/DDBJ databases">
        <title>Whole genome sequence of Oryza granulata.</title>
        <authorList>
            <person name="Li W."/>
        </authorList>
    </citation>
    <scope>NUCLEOTIDE SEQUENCE [LARGE SCALE GENOMIC DNA]</scope>
    <source>
        <strain evidence="9">cv. Menghai</strain>
        <tissue evidence="8">Leaf</tissue>
    </source>
</reference>
<keyword evidence="5" id="KW-0611">Plant defense</keyword>
<sequence length="272" mass="30577">MAVSASMGVISPLLAKLITLMGDEYKKLKGVQKQVSFLRDELTAMNAFLQKMALMDDDDELDPLAKDWRSHIREMAYDMEDCIDDLMSHLDHADDTGFIRRTARRLKTLRSRHRVASQIDNLKALVVEANERRMRYNLVDVCSKSGTSTFVPVDPRISVLYKEAASLVGIDGPIEELLELLSVNNSDAEQRRLKVVSITGFGGLGKTTLAKQVYDKIRGQFDCKAFVSVSQRPDITRLLYGIQSDLGIADSSEAPEVQKLIDGLRVYLQHER</sequence>
<organism evidence="8 9">
    <name type="scientific">Oryza meyeriana var. granulata</name>
    <dbReference type="NCBI Taxonomy" id="110450"/>
    <lineage>
        <taxon>Eukaryota</taxon>
        <taxon>Viridiplantae</taxon>
        <taxon>Streptophyta</taxon>
        <taxon>Embryophyta</taxon>
        <taxon>Tracheophyta</taxon>
        <taxon>Spermatophyta</taxon>
        <taxon>Magnoliopsida</taxon>
        <taxon>Liliopsida</taxon>
        <taxon>Poales</taxon>
        <taxon>Poaceae</taxon>
        <taxon>BOP clade</taxon>
        <taxon>Oryzoideae</taxon>
        <taxon>Oryzeae</taxon>
        <taxon>Oryzinae</taxon>
        <taxon>Oryza</taxon>
        <taxon>Oryza meyeriana</taxon>
    </lineage>
</organism>
<evidence type="ECO:0000256" key="1">
    <source>
        <dbReference type="ARBA" id="ARBA00008894"/>
    </source>
</evidence>
<gene>
    <name evidence="8" type="ORF">E2562_020795</name>
</gene>
<keyword evidence="4" id="KW-0547">Nucleotide-binding</keyword>
<comment type="similarity">
    <text evidence="1">Belongs to the disease resistance NB-LRR family.</text>
</comment>